<keyword evidence="3" id="KW-1003">Cell membrane</keyword>
<keyword evidence="11" id="KW-1185">Reference proteome</keyword>
<keyword evidence="5" id="KW-0029">Amino-acid transport</keyword>
<evidence type="ECO:0000256" key="9">
    <source>
        <dbReference type="SAM" id="Phobius"/>
    </source>
</evidence>
<evidence type="ECO:0000256" key="6">
    <source>
        <dbReference type="ARBA" id="ARBA00022989"/>
    </source>
</evidence>
<dbReference type="GO" id="GO:0006865">
    <property type="term" value="P:amino acid transport"/>
    <property type="evidence" value="ECO:0007669"/>
    <property type="project" value="UniProtKB-KW"/>
</dbReference>
<evidence type="ECO:0000313" key="11">
    <source>
        <dbReference type="Proteomes" id="UP000516361"/>
    </source>
</evidence>
<organism evidence="10 11">
    <name type="scientific">Tepiditoga spiralis</name>
    <dbReference type="NCBI Taxonomy" id="2108365"/>
    <lineage>
        <taxon>Bacteria</taxon>
        <taxon>Thermotogati</taxon>
        <taxon>Thermotogota</taxon>
        <taxon>Thermotogae</taxon>
        <taxon>Petrotogales</taxon>
        <taxon>Petrotogaceae</taxon>
        <taxon>Tepiditoga</taxon>
    </lineage>
</organism>
<dbReference type="Proteomes" id="UP000516361">
    <property type="component" value="Chromosome"/>
</dbReference>
<evidence type="ECO:0000313" key="10">
    <source>
        <dbReference type="EMBL" id="BBE31536.1"/>
    </source>
</evidence>
<dbReference type="PANTHER" id="PTHR11795">
    <property type="entry name" value="BRANCHED-CHAIN AMINO ACID TRANSPORT SYSTEM PERMEASE PROTEIN LIVH"/>
    <property type="match status" value="1"/>
</dbReference>
<dbReference type="InterPro" id="IPR052157">
    <property type="entry name" value="BCAA_transport_permease"/>
</dbReference>
<feature type="transmembrane region" description="Helical" evidence="9">
    <location>
        <begin position="48"/>
        <end position="76"/>
    </location>
</feature>
<dbReference type="Pfam" id="PF02653">
    <property type="entry name" value="BPD_transp_2"/>
    <property type="match status" value="1"/>
</dbReference>
<keyword evidence="6 9" id="KW-1133">Transmembrane helix</keyword>
<sequence length="293" mass="31722">MLILQSVILGIPQGALYGLMAIGISLIFKTVGVMNFSHGHAGMIGAYVAFSLYLITNNFFVSIILAIIFGFSLGLLIEKFLMRPIKHLSHGAMLIITLGLLMVFEGLAIMIWGTEFKVLPEIISLPPVILNLKENILVMPGNDIFISIIAIFISLSLTIFLKFTKIGTAIRARSQDEIGSDVVGINVNLVDSIVWGIGISISVIVAILISPKTYVNPNMMVNMQLYGFTAGVIGGFSSFFGAIIGGLILGILEKIVGMYISPDYQLSIILLLIILVLVFKPTGLFGKRSEGRV</sequence>
<accession>A0A7G1G812</accession>
<dbReference type="InterPro" id="IPR001851">
    <property type="entry name" value="ABC_transp_permease"/>
</dbReference>
<feature type="transmembrane region" description="Helical" evidence="9">
    <location>
        <begin position="7"/>
        <end position="28"/>
    </location>
</feature>
<feature type="transmembrane region" description="Helical" evidence="9">
    <location>
        <begin position="88"/>
        <end position="112"/>
    </location>
</feature>
<feature type="transmembrane region" description="Helical" evidence="9">
    <location>
        <begin position="144"/>
        <end position="164"/>
    </location>
</feature>
<evidence type="ECO:0000256" key="2">
    <source>
        <dbReference type="ARBA" id="ARBA00022448"/>
    </source>
</evidence>
<keyword evidence="7 9" id="KW-0472">Membrane</keyword>
<protein>
    <submittedName>
        <fullName evidence="10">Branched-chain amino acid ABC transporter permease</fullName>
    </submittedName>
</protein>
<dbReference type="EMBL" id="AP018712">
    <property type="protein sequence ID" value="BBE31536.1"/>
    <property type="molecule type" value="Genomic_DNA"/>
</dbReference>
<reference evidence="10 11" key="1">
    <citation type="submission" date="2018-06" db="EMBL/GenBank/DDBJ databases">
        <title>Genome sequencing of Oceanotoga sp. sy52.</title>
        <authorList>
            <person name="Mori K."/>
        </authorList>
    </citation>
    <scope>NUCLEOTIDE SEQUENCE [LARGE SCALE GENOMIC DNA]</scope>
    <source>
        <strain evidence="11">sy52</strain>
    </source>
</reference>
<keyword evidence="4 9" id="KW-0812">Transmembrane</keyword>
<evidence type="ECO:0000256" key="1">
    <source>
        <dbReference type="ARBA" id="ARBA00004651"/>
    </source>
</evidence>
<dbReference type="AlphaFoldDB" id="A0A7G1G812"/>
<name>A0A7G1G812_9BACT</name>
<dbReference type="RefSeq" id="WP_190614128.1">
    <property type="nucleotide sequence ID" value="NZ_AP018712.1"/>
</dbReference>
<dbReference type="KEGG" id="ocy:OSSY52_16770"/>
<dbReference type="GO" id="GO:0022857">
    <property type="term" value="F:transmembrane transporter activity"/>
    <property type="evidence" value="ECO:0007669"/>
    <property type="project" value="InterPro"/>
</dbReference>
<comment type="subcellular location">
    <subcellularLocation>
        <location evidence="1">Cell membrane</location>
        <topology evidence="1">Multi-pass membrane protein</topology>
    </subcellularLocation>
</comment>
<dbReference type="PANTHER" id="PTHR11795:SF445">
    <property type="entry name" value="AMINO ACID ABC TRANSPORTER PERMEASE PROTEIN"/>
    <property type="match status" value="1"/>
</dbReference>
<feature type="transmembrane region" description="Helical" evidence="9">
    <location>
        <begin position="264"/>
        <end position="285"/>
    </location>
</feature>
<evidence type="ECO:0000256" key="4">
    <source>
        <dbReference type="ARBA" id="ARBA00022692"/>
    </source>
</evidence>
<dbReference type="GO" id="GO:0005886">
    <property type="term" value="C:plasma membrane"/>
    <property type="evidence" value="ECO:0007669"/>
    <property type="project" value="UniProtKB-SubCell"/>
</dbReference>
<dbReference type="CDD" id="cd06582">
    <property type="entry name" value="TM_PBP1_LivH_like"/>
    <property type="match status" value="1"/>
</dbReference>
<proteinExistence type="inferred from homology"/>
<dbReference type="InParanoid" id="A0A7G1G812"/>
<gene>
    <name evidence="10" type="ORF">OSSY52_16770</name>
</gene>
<keyword evidence="2" id="KW-0813">Transport</keyword>
<feature type="transmembrane region" description="Helical" evidence="9">
    <location>
        <begin position="185"/>
        <end position="209"/>
    </location>
</feature>
<comment type="similarity">
    <text evidence="8">Belongs to the binding-protein-dependent transport system permease family. LivHM subfamily.</text>
</comment>
<feature type="transmembrane region" description="Helical" evidence="9">
    <location>
        <begin position="229"/>
        <end position="252"/>
    </location>
</feature>
<evidence type="ECO:0000256" key="8">
    <source>
        <dbReference type="ARBA" id="ARBA00037998"/>
    </source>
</evidence>
<evidence type="ECO:0000256" key="7">
    <source>
        <dbReference type="ARBA" id="ARBA00023136"/>
    </source>
</evidence>
<evidence type="ECO:0000256" key="3">
    <source>
        <dbReference type="ARBA" id="ARBA00022475"/>
    </source>
</evidence>
<evidence type="ECO:0000256" key="5">
    <source>
        <dbReference type="ARBA" id="ARBA00022970"/>
    </source>
</evidence>